<evidence type="ECO:0000256" key="1">
    <source>
        <dbReference type="ARBA" id="ARBA00000971"/>
    </source>
</evidence>
<dbReference type="Gene3D" id="2.40.100.10">
    <property type="entry name" value="Cyclophilin-like"/>
    <property type="match status" value="1"/>
</dbReference>
<dbReference type="InterPro" id="IPR029000">
    <property type="entry name" value="Cyclophilin-like_dom_sf"/>
</dbReference>
<organism evidence="8 9">
    <name type="scientific">Paenibacillus thalictri</name>
    <dbReference type="NCBI Taxonomy" id="2527873"/>
    <lineage>
        <taxon>Bacteria</taxon>
        <taxon>Bacillati</taxon>
        <taxon>Bacillota</taxon>
        <taxon>Bacilli</taxon>
        <taxon>Bacillales</taxon>
        <taxon>Paenibacillaceae</taxon>
        <taxon>Paenibacillus</taxon>
    </lineage>
</organism>
<dbReference type="InterPro" id="IPR020892">
    <property type="entry name" value="Cyclophilin-type_PPIase_CS"/>
</dbReference>
<comment type="similarity">
    <text evidence="5">Belongs to the cyclophilin-type PPIase family.</text>
</comment>
<feature type="domain" description="PPIase cyclophilin-type" evidence="7">
    <location>
        <begin position="107"/>
        <end position="253"/>
    </location>
</feature>
<comment type="caution">
    <text evidence="8">The sequence shown here is derived from an EMBL/GenBank/DDBJ whole genome shotgun (WGS) entry which is preliminary data.</text>
</comment>
<dbReference type="InterPro" id="IPR002130">
    <property type="entry name" value="Cyclophilin-type_PPIase_dom"/>
</dbReference>
<dbReference type="PRINTS" id="PR00153">
    <property type="entry name" value="CSAPPISMRASE"/>
</dbReference>
<accession>A0A4Q9DV96</accession>
<protein>
    <recommendedName>
        <fullName evidence="5">Peptidyl-prolyl cis-trans isomerase</fullName>
        <shortName evidence="5">PPIase</shortName>
        <ecNumber evidence="5">5.2.1.8</ecNumber>
    </recommendedName>
</protein>
<feature type="compositionally biased region" description="Gly residues" evidence="6">
    <location>
        <begin position="54"/>
        <end position="64"/>
    </location>
</feature>
<comment type="catalytic activity">
    <reaction evidence="1 5">
        <text>[protein]-peptidylproline (omega=180) = [protein]-peptidylproline (omega=0)</text>
        <dbReference type="Rhea" id="RHEA:16237"/>
        <dbReference type="Rhea" id="RHEA-COMP:10747"/>
        <dbReference type="Rhea" id="RHEA-COMP:10748"/>
        <dbReference type="ChEBI" id="CHEBI:83833"/>
        <dbReference type="ChEBI" id="CHEBI:83834"/>
        <dbReference type="EC" id="5.2.1.8"/>
    </reaction>
</comment>
<dbReference type="Proteomes" id="UP000293142">
    <property type="component" value="Unassembled WGS sequence"/>
</dbReference>
<dbReference type="PROSITE" id="PS50072">
    <property type="entry name" value="CSA_PPIASE_2"/>
    <property type="match status" value="1"/>
</dbReference>
<evidence type="ECO:0000256" key="4">
    <source>
        <dbReference type="ARBA" id="ARBA00023235"/>
    </source>
</evidence>
<dbReference type="PANTHER" id="PTHR45625">
    <property type="entry name" value="PEPTIDYL-PROLYL CIS-TRANS ISOMERASE-RELATED"/>
    <property type="match status" value="1"/>
</dbReference>
<evidence type="ECO:0000256" key="5">
    <source>
        <dbReference type="RuleBase" id="RU363019"/>
    </source>
</evidence>
<dbReference type="Pfam" id="PF00160">
    <property type="entry name" value="Pro_isomerase"/>
    <property type="match status" value="1"/>
</dbReference>
<feature type="signal peptide" evidence="5">
    <location>
        <begin position="1"/>
        <end position="28"/>
    </location>
</feature>
<dbReference type="GO" id="GO:0003755">
    <property type="term" value="F:peptidyl-prolyl cis-trans isomerase activity"/>
    <property type="evidence" value="ECO:0007669"/>
    <property type="project" value="UniProtKB-UniRule"/>
</dbReference>
<dbReference type="EC" id="5.2.1.8" evidence="5"/>
<feature type="compositionally biased region" description="Low complexity" evidence="6">
    <location>
        <begin position="42"/>
        <end position="53"/>
    </location>
</feature>
<dbReference type="EMBL" id="SIRE01000005">
    <property type="protein sequence ID" value="TBL80194.1"/>
    <property type="molecule type" value="Genomic_DNA"/>
</dbReference>
<comment type="function">
    <text evidence="2 5">PPIases accelerate the folding of proteins. It catalyzes the cis-trans isomerization of proline imidic peptide bonds in oligopeptides.</text>
</comment>
<dbReference type="PANTHER" id="PTHR45625:SF4">
    <property type="entry name" value="PEPTIDYLPROLYL ISOMERASE DOMAIN AND WD REPEAT-CONTAINING PROTEIN 1"/>
    <property type="match status" value="1"/>
</dbReference>
<reference evidence="8 9" key="1">
    <citation type="submission" date="2019-02" db="EMBL/GenBank/DDBJ databases">
        <title>Paenibacillus sp. nov., isolated from surface-sterilized tissue of Thalictrum simplex L.</title>
        <authorList>
            <person name="Tuo L."/>
        </authorList>
    </citation>
    <scope>NUCLEOTIDE SEQUENCE [LARGE SCALE GENOMIC DNA]</scope>
    <source>
        <strain evidence="8 9">N2SHLJ1</strain>
    </source>
</reference>
<evidence type="ECO:0000256" key="3">
    <source>
        <dbReference type="ARBA" id="ARBA00023110"/>
    </source>
</evidence>
<proteinExistence type="inferred from homology"/>
<evidence type="ECO:0000313" key="9">
    <source>
        <dbReference type="Proteomes" id="UP000293142"/>
    </source>
</evidence>
<keyword evidence="5" id="KW-0732">Signal</keyword>
<keyword evidence="9" id="KW-1185">Reference proteome</keyword>
<feature type="chain" id="PRO_5020994881" description="Peptidyl-prolyl cis-trans isomerase" evidence="5">
    <location>
        <begin position="29"/>
        <end position="256"/>
    </location>
</feature>
<dbReference type="OrthoDB" id="9807797at2"/>
<dbReference type="GO" id="GO:0006457">
    <property type="term" value="P:protein folding"/>
    <property type="evidence" value="ECO:0007669"/>
    <property type="project" value="InterPro"/>
</dbReference>
<dbReference type="AlphaFoldDB" id="A0A4Q9DV96"/>
<feature type="region of interest" description="Disordered" evidence="6">
    <location>
        <begin position="34"/>
        <end position="88"/>
    </location>
</feature>
<feature type="compositionally biased region" description="Polar residues" evidence="6">
    <location>
        <begin position="247"/>
        <end position="256"/>
    </location>
</feature>
<name>A0A4Q9DV96_9BACL</name>
<evidence type="ECO:0000256" key="2">
    <source>
        <dbReference type="ARBA" id="ARBA00002388"/>
    </source>
</evidence>
<dbReference type="CDD" id="cd00317">
    <property type="entry name" value="cyclophilin"/>
    <property type="match status" value="1"/>
</dbReference>
<sequence length="256" mass="26905">MKAVRSWKFIAAVTVLALALSACGTKNAEKNQTLAGGGGASGQTSGSQTSTQGQAGGAASGGQQTGAQSQQPANNNAQSQSKSWTTPPAMQIDANKTYQATVTTSKGTFKIDLFAKDAPKTVNNFVFLSKEGFYNNVVFHRIIKTFMVQTGDPTGTGRGGPGYKFEDELKTTTHKYEPGIVAMANAGPNTNGSQFFICTGDDSKNLNQMPNYTIFGKVVEGMDVVQKIAETPVDPSGEGSTPKEKVTIQSVSIAEK</sequence>
<feature type="compositionally biased region" description="Low complexity" evidence="6">
    <location>
        <begin position="65"/>
        <end position="81"/>
    </location>
</feature>
<dbReference type="SUPFAM" id="SSF50891">
    <property type="entry name" value="Cyclophilin-like"/>
    <property type="match status" value="1"/>
</dbReference>
<feature type="region of interest" description="Disordered" evidence="6">
    <location>
        <begin position="231"/>
        <end position="256"/>
    </location>
</feature>
<gene>
    <name evidence="8" type="ORF">EYB31_07170</name>
</gene>
<keyword evidence="3 5" id="KW-0697">Rotamase</keyword>
<evidence type="ECO:0000313" key="8">
    <source>
        <dbReference type="EMBL" id="TBL80194.1"/>
    </source>
</evidence>
<keyword evidence="4 5" id="KW-0413">Isomerase</keyword>
<dbReference type="InterPro" id="IPR044666">
    <property type="entry name" value="Cyclophilin_A-like"/>
</dbReference>
<evidence type="ECO:0000256" key="6">
    <source>
        <dbReference type="SAM" id="MobiDB-lite"/>
    </source>
</evidence>
<dbReference type="RefSeq" id="WP_131012609.1">
    <property type="nucleotide sequence ID" value="NZ_SIRE01000005.1"/>
</dbReference>
<dbReference type="PROSITE" id="PS00170">
    <property type="entry name" value="CSA_PPIASE_1"/>
    <property type="match status" value="1"/>
</dbReference>
<dbReference type="PROSITE" id="PS51257">
    <property type="entry name" value="PROKAR_LIPOPROTEIN"/>
    <property type="match status" value="1"/>
</dbReference>
<evidence type="ECO:0000259" key="7">
    <source>
        <dbReference type="PROSITE" id="PS50072"/>
    </source>
</evidence>